<name>A0A8S5UJ69_9CAUD</name>
<evidence type="ECO:0000313" key="2">
    <source>
        <dbReference type="EMBL" id="DAF94533.1"/>
    </source>
</evidence>
<sequence length="172" mass="19243">MSMNKRIVIKLSEDSINAALKEVEDLRDAQKARIHAAAKEIADEICERAQANFDSAWYDEVGRGVRDHADVKCRVEETEDGWRVVAEGREVTFIEFGAGVYYNPPAGSSPHPRGAELGFLIGGFGAGHGKQNTWGYYADENRQELILTHGTAMQQPLYRAFSEVMAERKARR</sequence>
<organism evidence="2">
    <name type="scientific">Siphoviridae sp. ctTDf8</name>
    <dbReference type="NCBI Taxonomy" id="2825517"/>
    <lineage>
        <taxon>Viruses</taxon>
        <taxon>Duplodnaviria</taxon>
        <taxon>Heunggongvirae</taxon>
        <taxon>Uroviricota</taxon>
        <taxon>Caudoviricetes</taxon>
    </lineage>
</organism>
<reference evidence="2" key="1">
    <citation type="journal article" date="2021" name="Proc. Natl. Acad. Sci. U.S.A.">
        <title>A Catalog of Tens of Thousands of Viruses from Human Metagenomes Reveals Hidden Associations with Chronic Diseases.</title>
        <authorList>
            <person name="Tisza M.J."/>
            <person name="Buck C.B."/>
        </authorList>
    </citation>
    <scope>NUCLEOTIDE SEQUENCE</scope>
    <source>
        <strain evidence="2">CtTDf8</strain>
    </source>
</reference>
<accession>A0A8S5UJ69</accession>
<dbReference type="EMBL" id="BK016093">
    <property type="protein sequence ID" value="DAF94533.1"/>
    <property type="molecule type" value="Genomic_DNA"/>
</dbReference>
<feature type="coiled-coil region" evidence="1">
    <location>
        <begin position="9"/>
        <end position="40"/>
    </location>
</feature>
<protein>
    <submittedName>
        <fullName evidence="2">Uncharacterized protein</fullName>
    </submittedName>
</protein>
<keyword evidence="1" id="KW-0175">Coiled coil</keyword>
<proteinExistence type="predicted"/>
<evidence type="ECO:0000256" key="1">
    <source>
        <dbReference type="SAM" id="Coils"/>
    </source>
</evidence>